<keyword evidence="3" id="KW-1185">Reference proteome</keyword>
<proteinExistence type="predicted"/>
<dbReference type="EMBL" id="JAAIUW010000003">
    <property type="protein sequence ID" value="KAF7837000.1"/>
    <property type="molecule type" value="Genomic_DNA"/>
</dbReference>
<dbReference type="OrthoDB" id="442921at2759"/>
<dbReference type="InterPro" id="IPR022617">
    <property type="entry name" value="Rad60/SUMO-like_dom"/>
</dbReference>
<evidence type="ECO:0000259" key="1">
    <source>
        <dbReference type="PROSITE" id="PS50053"/>
    </source>
</evidence>
<protein>
    <submittedName>
        <fullName evidence="2">Small ubiquitin-related modifier 1-like</fullName>
    </submittedName>
</protein>
<reference evidence="2" key="1">
    <citation type="submission" date="2020-09" db="EMBL/GenBank/DDBJ databases">
        <title>Genome-Enabled Discovery of Anthraquinone Biosynthesis in Senna tora.</title>
        <authorList>
            <person name="Kang S.-H."/>
            <person name="Pandey R.P."/>
            <person name="Lee C.-M."/>
            <person name="Sim J.-S."/>
            <person name="Jeong J.-T."/>
            <person name="Choi B.-S."/>
            <person name="Jung M."/>
            <person name="Ginzburg D."/>
            <person name="Zhao K."/>
            <person name="Won S.Y."/>
            <person name="Oh T.-J."/>
            <person name="Yu Y."/>
            <person name="Kim N.-H."/>
            <person name="Lee O.R."/>
            <person name="Lee T.-H."/>
            <person name="Bashyal P."/>
            <person name="Kim T.-S."/>
            <person name="Lee W.-H."/>
            <person name="Kawkins C."/>
            <person name="Kim C.-K."/>
            <person name="Kim J.S."/>
            <person name="Ahn B.O."/>
            <person name="Rhee S.Y."/>
            <person name="Sohng J.K."/>
        </authorList>
    </citation>
    <scope>NUCLEOTIDE SEQUENCE</scope>
    <source>
        <tissue evidence="2">Leaf</tissue>
    </source>
</reference>
<dbReference type="Proteomes" id="UP000634136">
    <property type="component" value="Unassembled WGS sequence"/>
</dbReference>
<dbReference type="Gene3D" id="3.10.20.90">
    <property type="entry name" value="Phosphatidylinositol 3-kinase Catalytic Subunit, Chain A, domain 1"/>
    <property type="match status" value="1"/>
</dbReference>
<dbReference type="PROSITE" id="PS50053">
    <property type="entry name" value="UBIQUITIN_2"/>
    <property type="match status" value="1"/>
</dbReference>
<gene>
    <name evidence="2" type="ORF">G2W53_005482</name>
</gene>
<organism evidence="2 3">
    <name type="scientific">Senna tora</name>
    <dbReference type="NCBI Taxonomy" id="362788"/>
    <lineage>
        <taxon>Eukaryota</taxon>
        <taxon>Viridiplantae</taxon>
        <taxon>Streptophyta</taxon>
        <taxon>Embryophyta</taxon>
        <taxon>Tracheophyta</taxon>
        <taxon>Spermatophyta</taxon>
        <taxon>Magnoliopsida</taxon>
        <taxon>eudicotyledons</taxon>
        <taxon>Gunneridae</taxon>
        <taxon>Pentapetalae</taxon>
        <taxon>rosids</taxon>
        <taxon>fabids</taxon>
        <taxon>Fabales</taxon>
        <taxon>Fabaceae</taxon>
        <taxon>Caesalpinioideae</taxon>
        <taxon>Cassia clade</taxon>
        <taxon>Senna</taxon>
    </lineage>
</organism>
<feature type="domain" description="Ubiquitin-like" evidence="1">
    <location>
        <begin position="6"/>
        <end position="83"/>
    </location>
</feature>
<evidence type="ECO:0000313" key="3">
    <source>
        <dbReference type="Proteomes" id="UP000634136"/>
    </source>
</evidence>
<accession>A0A835CDR6</accession>
<sequence length="84" mass="9872">MDDATPTINLKVNSQDGHKLTFKMKRDTKLIRLLLIYCERKHLNYSSMRFLYNGKRIKGRHTPDLLNMEDNDEIDAMREQDGGC</sequence>
<evidence type="ECO:0000313" key="2">
    <source>
        <dbReference type="EMBL" id="KAF7837000.1"/>
    </source>
</evidence>
<dbReference type="PANTHER" id="PTHR10562">
    <property type="entry name" value="SMALL UBIQUITIN-RELATED MODIFIER"/>
    <property type="match status" value="1"/>
</dbReference>
<dbReference type="AlphaFoldDB" id="A0A835CDR6"/>
<comment type="caution">
    <text evidence="2">The sequence shown here is derived from an EMBL/GenBank/DDBJ whole genome shotgun (WGS) entry which is preliminary data.</text>
</comment>
<dbReference type="SUPFAM" id="SSF54236">
    <property type="entry name" value="Ubiquitin-like"/>
    <property type="match status" value="1"/>
</dbReference>
<name>A0A835CDR6_9FABA</name>
<dbReference type="InterPro" id="IPR000626">
    <property type="entry name" value="Ubiquitin-like_dom"/>
</dbReference>
<dbReference type="InterPro" id="IPR029071">
    <property type="entry name" value="Ubiquitin-like_domsf"/>
</dbReference>
<dbReference type="Pfam" id="PF11976">
    <property type="entry name" value="Rad60-SLD"/>
    <property type="match status" value="1"/>
</dbReference>